<dbReference type="Proteomes" id="UP000054928">
    <property type="component" value="Unassembled WGS sequence"/>
</dbReference>
<dbReference type="AlphaFoldDB" id="A0A0P1AB51"/>
<dbReference type="RefSeq" id="XP_024574023.1">
    <property type="nucleotide sequence ID" value="XM_024723002.1"/>
</dbReference>
<sequence>MQLKTLLLCKRRRNGLNWFKSVELDAEVNASPVWRPHQRFKRRQDDNNLWRVSSHNLNSYRYSAIYGFPR</sequence>
<name>A0A0P1AB51_PLAHL</name>
<dbReference type="GeneID" id="36400487"/>
<proteinExistence type="predicted"/>
<evidence type="ECO:0000313" key="2">
    <source>
        <dbReference type="Proteomes" id="UP000054928"/>
    </source>
</evidence>
<evidence type="ECO:0000313" key="1">
    <source>
        <dbReference type="EMBL" id="CEG37654.1"/>
    </source>
</evidence>
<reference evidence="2" key="1">
    <citation type="submission" date="2014-09" db="EMBL/GenBank/DDBJ databases">
        <authorList>
            <person name="Sharma Rahul"/>
            <person name="Thines Marco"/>
        </authorList>
    </citation>
    <scope>NUCLEOTIDE SEQUENCE [LARGE SCALE GENOMIC DNA]</scope>
</reference>
<keyword evidence="2" id="KW-1185">Reference proteome</keyword>
<organism evidence="1 2">
    <name type="scientific">Plasmopara halstedii</name>
    <name type="common">Downy mildew of sunflower</name>
    <dbReference type="NCBI Taxonomy" id="4781"/>
    <lineage>
        <taxon>Eukaryota</taxon>
        <taxon>Sar</taxon>
        <taxon>Stramenopiles</taxon>
        <taxon>Oomycota</taxon>
        <taxon>Peronosporomycetes</taxon>
        <taxon>Peronosporales</taxon>
        <taxon>Peronosporaceae</taxon>
        <taxon>Plasmopara</taxon>
    </lineage>
</organism>
<dbReference type="EMBL" id="CCYD01000288">
    <property type="protein sequence ID" value="CEG37654.1"/>
    <property type="molecule type" value="Genomic_DNA"/>
</dbReference>
<protein>
    <submittedName>
        <fullName evidence="1">Uncharacterized protein</fullName>
    </submittedName>
</protein>
<accession>A0A0P1AB51</accession>